<evidence type="ECO:0000313" key="2">
    <source>
        <dbReference type="Proteomes" id="UP000633731"/>
    </source>
</evidence>
<keyword evidence="2" id="KW-1185">Reference proteome</keyword>
<dbReference type="Proteomes" id="UP000633731">
    <property type="component" value="Unassembled WGS sequence"/>
</dbReference>
<accession>A0ACC5RNY3</accession>
<protein>
    <submittedName>
        <fullName evidence="1">DUF943 family protein</fullName>
    </submittedName>
</protein>
<comment type="caution">
    <text evidence="1">The sequence shown here is derived from an EMBL/GenBank/DDBJ whole genome shotgun (WGS) entry which is preliminary data.</text>
</comment>
<proteinExistence type="predicted"/>
<sequence>MRRKVKKIIYILLFLAVALHAGLLWWSQRPVDIVAVHKNGSHSYVLVKNFPFLDKEKINWWLKNKGMLKEKYDIPNPEKEGFYSVIFWDFGEGYKETDGYDRLCFDDMKTNINCIDKEKYFTVWNGKNNNISFGVHDGEYFIKENGEMVKRKYE</sequence>
<name>A0ACC5RNY3_ENTAG</name>
<organism evidence="1 2">
    <name type="scientific">Enterobacter agglomerans</name>
    <name type="common">Erwinia herbicola</name>
    <name type="synonym">Pantoea agglomerans</name>
    <dbReference type="NCBI Taxonomy" id="549"/>
    <lineage>
        <taxon>Bacteria</taxon>
        <taxon>Pseudomonadati</taxon>
        <taxon>Pseudomonadota</taxon>
        <taxon>Gammaproteobacteria</taxon>
        <taxon>Enterobacterales</taxon>
        <taxon>Erwiniaceae</taxon>
        <taxon>Pantoea</taxon>
        <taxon>Pantoea agglomerans group</taxon>
    </lineage>
</organism>
<evidence type="ECO:0000313" key="1">
    <source>
        <dbReference type="EMBL" id="MBK4726058.1"/>
    </source>
</evidence>
<reference evidence="1" key="1">
    <citation type="submission" date="2021-01" db="EMBL/GenBank/DDBJ databases">
        <title>Draft genome of Pantoea agglomerans Eh 335.</title>
        <authorList>
            <person name="Emsley S.A."/>
            <person name="Oline D.K."/>
            <person name="Saw J.H."/>
            <person name="Ushijima B."/>
            <person name="Videau P."/>
            <person name="Koyack M.J."/>
        </authorList>
    </citation>
    <scope>NUCLEOTIDE SEQUENCE</scope>
    <source>
        <strain evidence="1">Eh 335</strain>
    </source>
</reference>
<dbReference type="EMBL" id="JAEOXF010000007">
    <property type="protein sequence ID" value="MBK4726058.1"/>
    <property type="molecule type" value="Genomic_DNA"/>
</dbReference>
<gene>
    <name evidence="1" type="ORF">JJL49_12525</name>
</gene>